<name>A0A7D9CWR8_DEKBR</name>
<dbReference type="EMBL" id="CABFWN010000001">
    <property type="protein sequence ID" value="VUG17033.1"/>
    <property type="molecule type" value="Genomic_DNA"/>
</dbReference>
<evidence type="ECO:0000256" key="1">
    <source>
        <dbReference type="ARBA" id="ARBA00010528"/>
    </source>
</evidence>
<keyword evidence="3" id="KW-0687">Ribonucleoprotein</keyword>
<proteinExistence type="inferred from homology"/>
<dbReference type="Proteomes" id="UP000478008">
    <property type="component" value="Unassembled WGS sequence"/>
</dbReference>
<accession>A0A7D9CWR8</accession>
<evidence type="ECO:0000313" key="7">
    <source>
        <dbReference type="Proteomes" id="UP000478008"/>
    </source>
</evidence>
<dbReference type="GO" id="GO:0003735">
    <property type="term" value="F:structural constituent of ribosome"/>
    <property type="evidence" value="ECO:0007669"/>
    <property type="project" value="InterPro"/>
</dbReference>
<dbReference type="PANTHER" id="PTHR10746">
    <property type="entry name" value="50S RIBOSOMAL PROTEIN L4"/>
    <property type="match status" value="1"/>
</dbReference>
<gene>
    <name evidence="6" type="primary">YML6</name>
    <name evidence="6" type="ORF">DEBR0S1_31670G</name>
</gene>
<dbReference type="PANTHER" id="PTHR10746:SF6">
    <property type="entry name" value="LARGE RIBOSOMAL SUBUNIT PROTEIN UL4M"/>
    <property type="match status" value="1"/>
</dbReference>
<dbReference type="InterPro" id="IPR023574">
    <property type="entry name" value="Ribosomal_uL4_dom_sf"/>
</dbReference>
<feature type="region of interest" description="Disordered" evidence="5">
    <location>
        <begin position="105"/>
        <end position="144"/>
    </location>
</feature>
<comment type="similarity">
    <text evidence="1">Belongs to the universal ribosomal protein uL4 family.</text>
</comment>
<reference evidence="6 7" key="1">
    <citation type="submission" date="2019-07" db="EMBL/GenBank/DDBJ databases">
        <authorList>
            <person name="Friedrich A."/>
            <person name="Schacherer J."/>
        </authorList>
    </citation>
    <scope>NUCLEOTIDE SEQUENCE [LARGE SCALE GENOMIC DNA]</scope>
</reference>
<dbReference type="InterPro" id="IPR013005">
    <property type="entry name" value="Ribosomal_uL4-like"/>
</dbReference>
<evidence type="ECO:0000313" key="6">
    <source>
        <dbReference type="EMBL" id="VUG17033.1"/>
    </source>
</evidence>
<protein>
    <recommendedName>
        <fullName evidence="4">Large ribosomal subunit protein uL4m</fullName>
    </recommendedName>
</protein>
<organism evidence="6 7">
    <name type="scientific">Dekkera bruxellensis</name>
    <name type="common">Brettanomyces custersii</name>
    <dbReference type="NCBI Taxonomy" id="5007"/>
    <lineage>
        <taxon>Eukaryota</taxon>
        <taxon>Fungi</taxon>
        <taxon>Dikarya</taxon>
        <taxon>Ascomycota</taxon>
        <taxon>Saccharomycotina</taxon>
        <taxon>Pichiomycetes</taxon>
        <taxon>Pichiales</taxon>
        <taxon>Pichiaceae</taxon>
        <taxon>Brettanomyces</taxon>
    </lineage>
</organism>
<dbReference type="Gene3D" id="3.40.1370.10">
    <property type="match status" value="1"/>
</dbReference>
<evidence type="ECO:0000256" key="3">
    <source>
        <dbReference type="ARBA" id="ARBA00023274"/>
    </source>
</evidence>
<sequence>MLSRSISGTIRRSTIMGCALRRYATEAIPLTTAVKEETSTTKEVEASKKKVLQNFMEPAKYALVSLRSFPSLEPHSVIPVHSNYLSVPLRRDILWLAVTMELDNRRVGSSNPPGRSQGKYSRRKLRKQKGSGMARVGDANSPTRENGAYALARNAPSDFSTTLPKKVYHLAYRTAFSEQYRRGHLFVIGQGQNEQGQLKEGDSYGLEICTSDSHSIGMFLKSQNINNHLNVLFVPDDYLSTANLREAVMKYPSSKINVKDKEDVEVRDILKSHRVYMEKGAFEYFVSKYSQFMTL</sequence>
<dbReference type="GO" id="GO:1990904">
    <property type="term" value="C:ribonucleoprotein complex"/>
    <property type="evidence" value="ECO:0007669"/>
    <property type="project" value="UniProtKB-KW"/>
</dbReference>
<keyword evidence="2" id="KW-0689">Ribosomal protein</keyword>
<evidence type="ECO:0000256" key="4">
    <source>
        <dbReference type="ARBA" id="ARBA00040565"/>
    </source>
</evidence>
<dbReference type="SUPFAM" id="SSF52166">
    <property type="entry name" value="Ribosomal protein L4"/>
    <property type="match status" value="1"/>
</dbReference>
<feature type="compositionally biased region" description="Basic residues" evidence="5">
    <location>
        <begin position="120"/>
        <end position="129"/>
    </location>
</feature>
<evidence type="ECO:0000256" key="5">
    <source>
        <dbReference type="SAM" id="MobiDB-lite"/>
    </source>
</evidence>
<dbReference type="InterPro" id="IPR002136">
    <property type="entry name" value="Ribosomal_uL4"/>
</dbReference>
<dbReference type="AlphaFoldDB" id="A0A7D9CWR8"/>
<keyword evidence="7" id="KW-1185">Reference proteome</keyword>
<dbReference type="Pfam" id="PF00573">
    <property type="entry name" value="Ribosomal_L4"/>
    <property type="match status" value="1"/>
</dbReference>
<evidence type="ECO:0000256" key="2">
    <source>
        <dbReference type="ARBA" id="ARBA00022980"/>
    </source>
</evidence>
<dbReference type="GO" id="GO:0005840">
    <property type="term" value="C:ribosome"/>
    <property type="evidence" value="ECO:0007669"/>
    <property type="project" value="UniProtKB-KW"/>
</dbReference>
<dbReference type="GO" id="GO:0006412">
    <property type="term" value="P:translation"/>
    <property type="evidence" value="ECO:0007669"/>
    <property type="project" value="InterPro"/>
</dbReference>